<dbReference type="OrthoDB" id="10630039at2759"/>
<dbReference type="AlphaFoldDB" id="A0A6A5C7C9"/>
<dbReference type="GeneID" id="68118224"/>
<name>A0A6A5C7C9_NAEFO</name>
<organism evidence="3 4">
    <name type="scientific">Naegleria fowleri</name>
    <name type="common">Brain eating amoeba</name>
    <dbReference type="NCBI Taxonomy" id="5763"/>
    <lineage>
        <taxon>Eukaryota</taxon>
        <taxon>Discoba</taxon>
        <taxon>Heterolobosea</taxon>
        <taxon>Tetramitia</taxon>
        <taxon>Eutetramitia</taxon>
        <taxon>Vahlkampfiidae</taxon>
        <taxon>Naegleria</taxon>
    </lineage>
</organism>
<feature type="region of interest" description="Disordered" evidence="1">
    <location>
        <begin position="123"/>
        <end position="158"/>
    </location>
</feature>
<feature type="region of interest" description="Disordered" evidence="1">
    <location>
        <begin position="1"/>
        <end position="38"/>
    </location>
</feature>
<keyword evidence="2" id="KW-0472">Membrane</keyword>
<protein>
    <submittedName>
        <fullName evidence="3">Uncharacterized protein</fullName>
    </submittedName>
</protein>
<dbReference type="RefSeq" id="XP_044567744.1">
    <property type="nucleotide sequence ID" value="XM_044701371.1"/>
</dbReference>
<gene>
    <name evidence="3" type="ORF">FDP41_011009</name>
</gene>
<evidence type="ECO:0000313" key="3">
    <source>
        <dbReference type="EMBL" id="KAF0983031.1"/>
    </source>
</evidence>
<comment type="caution">
    <text evidence="3">The sequence shown here is derived from an EMBL/GenBank/DDBJ whole genome shotgun (WGS) entry which is preliminary data.</text>
</comment>
<dbReference type="EMBL" id="VFQX01000007">
    <property type="protein sequence ID" value="KAF0983031.1"/>
    <property type="molecule type" value="Genomic_DNA"/>
</dbReference>
<keyword evidence="2" id="KW-1133">Transmembrane helix</keyword>
<feature type="transmembrane region" description="Helical" evidence="2">
    <location>
        <begin position="83"/>
        <end position="105"/>
    </location>
</feature>
<dbReference type="Gene3D" id="3.40.50.2300">
    <property type="match status" value="1"/>
</dbReference>
<keyword evidence="2" id="KW-0812">Transmembrane</keyword>
<reference evidence="3 4" key="1">
    <citation type="journal article" date="2019" name="Sci. Rep.">
        <title>Nanopore sequencing improves the draft genome of the human pathogenic amoeba Naegleria fowleri.</title>
        <authorList>
            <person name="Liechti N."/>
            <person name="Schurch N."/>
            <person name="Bruggmann R."/>
            <person name="Wittwer M."/>
        </authorList>
    </citation>
    <scope>NUCLEOTIDE SEQUENCE [LARGE SCALE GENOMIC DNA]</scope>
    <source>
        <strain evidence="3 4">ATCC 30894</strain>
    </source>
</reference>
<accession>A0A6A5C7C9</accession>
<evidence type="ECO:0000256" key="2">
    <source>
        <dbReference type="SAM" id="Phobius"/>
    </source>
</evidence>
<evidence type="ECO:0000256" key="1">
    <source>
        <dbReference type="SAM" id="MobiDB-lite"/>
    </source>
</evidence>
<feature type="compositionally biased region" description="Polar residues" evidence="1">
    <location>
        <begin position="140"/>
        <end position="150"/>
    </location>
</feature>
<sequence>MTRYFVLSPSREFRSRQSSSHQSPSHDHPNGDLSSSTVNAESFQPLSTSSLLSDQEDPLLACHFPFIALFNQSSFLPRLWDKVLHLLVLLQTALCLLITAFVQFYKALLSTMASSTTRLYIEPKNHERSSRQVSEGKCSTDVQISPSSHEQASEHDQLDHSLISGDAQEALPAVKVIMHTDRHDHHHDNGSTNETLNETKVLKIVVAASNTIHRMVLIKTLKRLGQEIILSVNDGKQLLDTKELVRGQVNVVFMDEEMLKQMEQNHPLETRQLLQSMRKRRTNLVIVSNEEKVQSSSTIPGCSENSLNRELPFCSKLRNPLTMKELEEVIKEIHSIVPPSPSTCSSSIVQNCSNKL</sequence>
<dbReference type="VEuPathDB" id="AmoebaDB:FDP41_011009"/>
<evidence type="ECO:0000313" key="4">
    <source>
        <dbReference type="Proteomes" id="UP000444721"/>
    </source>
</evidence>
<dbReference type="Proteomes" id="UP000444721">
    <property type="component" value="Unassembled WGS sequence"/>
</dbReference>
<dbReference type="VEuPathDB" id="AmoebaDB:NfTy_016370"/>
<proteinExistence type="predicted"/>
<keyword evidence="4" id="KW-1185">Reference proteome</keyword>
<dbReference type="VEuPathDB" id="AmoebaDB:NF0086720"/>